<dbReference type="InterPro" id="IPR032710">
    <property type="entry name" value="NTF2-like_dom_sf"/>
</dbReference>
<sequence>MDMMSSNAVRGLAERVYPALAAGDRDTLTTLLSPDFQGHFSPGLPAPIGGTHVGPQECIERGWWAIGARWAVRAEPERWVPCGDAELLVLGTYRGRGRATGKAFEAPFAHLWTARGDRLGELRQFTDTALWVAALEETP</sequence>
<name>A0ABP9QDY2_9PSEU</name>
<dbReference type="PANTHER" id="PTHR41252">
    <property type="entry name" value="BLR2505 PROTEIN"/>
    <property type="match status" value="1"/>
</dbReference>
<dbReference type="PANTHER" id="PTHR41252:SF1">
    <property type="entry name" value="BLR2505 PROTEIN"/>
    <property type="match status" value="1"/>
</dbReference>
<feature type="domain" description="SnoaL-like" evidence="1">
    <location>
        <begin position="14"/>
        <end position="119"/>
    </location>
</feature>
<dbReference type="SUPFAM" id="SSF54427">
    <property type="entry name" value="NTF2-like"/>
    <property type="match status" value="1"/>
</dbReference>
<dbReference type="Gene3D" id="3.10.450.50">
    <property type="match status" value="1"/>
</dbReference>
<gene>
    <name evidence="2" type="ORF">GCM10023321_41820</name>
</gene>
<dbReference type="Proteomes" id="UP001428817">
    <property type="component" value="Unassembled WGS sequence"/>
</dbReference>
<comment type="caution">
    <text evidence="2">The sequence shown here is derived from an EMBL/GenBank/DDBJ whole genome shotgun (WGS) entry which is preliminary data.</text>
</comment>
<dbReference type="Pfam" id="PF12680">
    <property type="entry name" value="SnoaL_2"/>
    <property type="match status" value="1"/>
</dbReference>
<keyword evidence="3" id="KW-1185">Reference proteome</keyword>
<evidence type="ECO:0000313" key="2">
    <source>
        <dbReference type="EMBL" id="GAA5159962.1"/>
    </source>
</evidence>
<protein>
    <submittedName>
        <fullName evidence="2">Nuclear transport factor 2 family protein</fullName>
    </submittedName>
</protein>
<dbReference type="EMBL" id="BAABJP010000020">
    <property type="protein sequence ID" value="GAA5159962.1"/>
    <property type="molecule type" value="Genomic_DNA"/>
</dbReference>
<dbReference type="InterPro" id="IPR037401">
    <property type="entry name" value="SnoaL-like"/>
</dbReference>
<proteinExistence type="predicted"/>
<accession>A0ABP9QDY2</accession>
<evidence type="ECO:0000313" key="3">
    <source>
        <dbReference type="Proteomes" id="UP001428817"/>
    </source>
</evidence>
<reference evidence="3" key="1">
    <citation type="journal article" date="2019" name="Int. J. Syst. Evol. Microbiol.">
        <title>The Global Catalogue of Microorganisms (GCM) 10K type strain sequencing project: providing services to taxonomists for standard genome sequencing and annotation.</title>
        <authorList>
            <consortium name="The Broad Institute Genomics Platform"/>
            <consortium name="The Broad Institute Genome Sequencing Center for Infectious Disease"/>
            <person name="Wu L."/>
            <person name="Ma J."/>
        </authorList>
    </citation>
    <scope>NUCLEOTIDE SEQUENCE [LARGE SCALE GENOMIC DNA]</scope>
    <source>
        <strain evidence="3">JCM 18303</strain>
    </source>
</reference>
<organism evidence="2 3">
    <name type="scientific">Pseudonocardia eucalypti</name>
    <dbReference type="NCBI Taxonomy" id="648755"/>
    <lineage>
        <taxon>Bacteria</taxon>
        <taxon>Bacillati</taxon>
        <taxon>Actinomycetota</taxon>
        <taxon>Actinomycetes</taxon>
        <taxon>Pseudonocardiales</taxon>
        <taxon>Pseudonocardiaceae</taxon>
        <taxon>Pseudonocardia</taxon>
    </lineage>
</organism>
<evidence type="ECO:0000259" key="1">
    <source>
        <dbReference type="Pfam" id="PF12680"/>
    </source>
</evidence>